<dbReference type="SUPFAM" id="SSF52374">
    <property type="entry name" value="Nucleotidylyl transferase"/>
    <property type="match status" value="1"/>
</dbReference>
<sequence length="76" mass="8312">SLNLAQKLYAGGERNAGKIRQEMKALIQREPLAEIDYVSIADNETLEELDTVTPPALVSLAVKYGKTRLLDNVVVG</sequence>
<gene>
    <name evidence="1" type="ORF">S03H2_22514</name>
</gene>
<evidence type="ECO:0000313" key="1">
    <source>
        <dbReference type="EMBL" id="GAH37470.1"/>
    </source>
</evidence>
<dbReference type="EMBL" id="BARU01012135">
    <property type="protein sequence ID" value="GAH37470.1"/>
    <property type="molecule type" value="Genomic_DNA"/>
</dbReference>
<dbReference type="GO" id="GO:0004592">
    <property type="term" value="F:pantoate-beta-alanine ligase activity"/>
    <property type="evidence" value="ECO:0007669"/>
    <property type="project" value="InterPro"/>
</dbReference>
<protein>
    <recommendedName>
        <fullName evidence="2">Pantoate--beta-alanine ligase</fullName>
    </recommendedName>
</protein>
<proteinExistence type="predicted"/>
<feature type="non-terminal residue" evidence="1">
    <location>
        <position position="1"/>
    </location>
</feature>
<dbReference type="GO" id="GO:0015940">
    <property type="term" value="P:pantothenate biosynthetic process"/>
    <property type="evidence" value="ECO:0007669"/>
    <property type="project" value="InterPro"/>
</dbReference>
<name>X1FY76_9ZZZZ</name>
<dbReference type="Pfam" id="PF02569">
    <property type="entry name" value="Pantoate_ligase"/>
    <property type="match status" value="1"/>
</dbReference>
<organism evidence="1">
    <name type="scientific">marine sediment metagenome</name>
    <dbReference type="NCBI Taxonomy" id="412755"/>
    <lineage>
        <taxon>unclassified sequences</taxon>
        <taxon>metagenomes</taxon>
        <taxon>ecological metagenomes</taxon>
    </lineage>
</organism>
<dbReference type="InterPro" id="IPR003721">
    <property type="entry name" value="Pantoate_ligase"/>
</dbReference>
<dbReference type="InterPro" id="IPR042176">
    <property type="entry name" value="Pantoate_ligase_C"/>
</dbReference>
<reference evidence="1" key="1">
    <citation type="journal article" date="2014" name="Front. Microbiol.">
        <title>High frequency of phylogenetically diverse reductive dehalogenase-homologous genes in deep subseafloor sedimentary metagenomes.</title>
        <authorList>
            <person name="Kawai M."/>
            <person name="Futagami T."/>
            <person name="Toyoda A."/>
            <person name="Takaki Y."/>
            <person name="Nishi S."/>
            <person name="Hori S."/>
            <person name="Arai W."/>
            <person name="Tsubouchi T."/>
            <person name="Morono Y."/>
            <person name="Uchiyama I."/>
            <person name="Ito T."/>
            <person name="Fujiyama A."/>
            <person name="Inagaki F."/>
            <person name="Takami H."/>
        </authorList>
    </citation>
    <scope>NUCLEOTIDE SEQUENCE</scope>
    <source>
        <strain evidence="1">Expedition CK06-06</strain>
    </source>
</reference>
<dbReference type="Gene3D" id="3.30.1300.10">
    <property type="entry name" value="Pantoate-beta-alanine ligase, C-terminal domain"/>
    <property type="match status" value="1"/>
</dbReference>
<evidence type="ECO:0008006" key="2">
    <source>
        <dbReference type="Google" id="ProtNLM"/>
    </source>
</evidence>
<dbReference type="AlphaFoldDB" id="X1FY76"/>
<comment type="caution">
    <text evidence="1">The sequence shown here is derived from an EMBL/GenBank/DDBJ whole genome shotgun (WGS) entry which is preliminary data.</text>
</comment>
<accession>X1FY76</accession>